<reference evidence="2" key="2">
    <citation type="journal article" date="2007" name="Science">
        <title>Draft genome sequence of the sexually transmitted pathogen Trichomonas vaginalis.</title>
        <authorList>
            <person name="Carlton J.M."/>
            <person name="Hirt R.P."/>
            <person name="Silva J.C."/>
            <person name="Delcher A.L."/>
            <person name="Schatz M."/>
            <person name="Zhao Q."/>
            <person name="Wortman J.R."/>
            <person name="Bidwell S.L."/>
            <person name="Alsmark U.C.M."/>
            <person name="Besteiro S."/>
            <person name="Sicheritz-Ponten T."/>
            <person name="Noel C.J."/>
            <person name="Dacks J.B."/>
            <person name="Foster P.G."/>
            <person name="Simillion C."/>
            <person name="Van de Peer Y."/>
            <person name="Miranda-Saavedra D."/>
            <person name="Barton G.J."/>
            <person name="Westrop G.D."/>
            <person name="Mueller S."/>
            <person name="Dessi D."/>
            <person name="Fiori P.L."/>
            <person name="Ren Q."/>
            <person name="Paulsen I."/>
            <person name="Zhang H."/>
            <person name="Bastida-Corcuera F.D."/>
            <person name="Simoes-Barbosa A."/>
            <person name="Brown M.T."/>
            <person name="Hayes R.D."/>
            <person name="Mukherjee M."/>
            <person name="Okumura C.Y."/>
            <person name="Schneider R."/>
            <person name="Smith A.J."/>
            <person name="Vanacova S."/>
            <person name="Villalvazo M."/>
            <person name="Haas B.J."/>
            <person name="Pertea M."/>
            <person name="Feldblyum T.V."/>
            <person name="Utterback T.R."/>
            <person name="Shu C.L."/>
            <person name="Osoegawa K."/>
            <person name="de Jong P.J."/>
            <person name="Hrdy I."/>
            <person name="Horvathova L."/>
            <person name="Zubacova Z."/>
            <person name="Dolezal P."/>
            <person name="Malik S.B."/>
            <person name="Logsdon J.M. Jr."/>
            <person name="Henze K."/>
            <person name="Gupta A."/>
            <person name="Wang C.C."/>
            <person name="Dunne R.L."/>
            <person name="Upcroft J.A."/>
            <person name="Upcroft P."/>
            <person name="White O."/>
            <person name="Salzberg S.L."/>
            <person name="Tang P."/>
            <person name="Chiu C.-H."/>
            <person name="Lee Y.-S."/>
            <person name="Embley T.M."/>
            <person name="Coombs G.H."/>
            <person name="Mottram J.C."/>
            <person name="Tachezy J."/>
            <person name="Fraser-Liggett C.M."/>
            <person name="Johnson P.J."/>
        </authorList>
    </citation>
    <scope>NUCLEOTIDE SEQUENCE [LARGE SCALE GENOMIC DNA]</scope>
    <source>
        <strain evidence="2">G3</strain>
    </source>
</reference>
<dbReference type="VEuPathDB" id="TrichDB:TVAGG3_0321720"/>
<dbReference type="AlphaFoldDB" id="A2F989"/>
<dbReference type="VEuPathDB" id="TrichDB:TVAG_269970"/>
<keyword evidence="3" id="KW-1185">Reference proteome</keyword>
<dbReference type="KEGG" id="tva:4756313"/>
<keyword evidence="1" id="KW-1133">Transmembrane helix</keyword>
<feature type="transmembrane region" description="Helical" evidence="1">
    <location>
        <begin position="327"/>
        <end position="351"/>
    </location>
</feature>
<organism evidence="2 3">
    <name type="scientific">Trichomonas vaginalis (strain ATCC PRA-98 / G3)</name>
    <dbReference type="NCBI Taxonomy" id="412133"/>
    <lineage>
        <taxon>Eukaryota</taxon>
        <taxon>Metamonada</taxon>
        <taxon>Parabasalia</taxon>
        <taxon>Trichomonadida</taxon>
        <taxon>Trichomonadidae</taxon>
        <taxon>Trichomonas</taxon>
    </lineage>
</organism>
<evidence type="ECO:0000313" key="3">
    <source>
        <dbReference type="Proteomes" id="UP000001542"/>
    </source>
</evidence>
<gene>
    <name evidence="2" type="ORF">TVAG_269970</name>
</gene>
<dbReference type="PANTHER" id="PTHR46155">
    <property type="entry name" value="BIFUNCTIONAL INHIBITOR/LIPID-TRANSFER PROTEIN/SEED STORAGE 2S ALBUMIN SUPERFAMILY PROTEIN"/>
    <property type="match status" value="1"/>
</dbReference>
<evidence type="ECO:0000256" key="1">
    <source>
        <dbReference type="SAM" id="Phobius"/>
    </source>
</evidence>
<dbReference type="SMR" id="A2F989"/>
<dbReference type="EMBL" id="DS113672">
    <property type="protein sequence ID" value="EAX98512.1"/>
    <property type="molecule type" value="Genomic_DNA"/>
</dbReference>
<dbReference type="Proteomes" id="UP000001542">
    <property type="component" value="Unassembled WGS sequence"/>
</dbReference>
<keyword evidence="1" id="KW-0812">Transmembrane</keyword>
<evidence type="ECO:0000313" key="2">
    <source>
        <dbReference type="EMBL" id="EAX98512.1"/>
    </source>
</evidence>
<sequence length="423" mass="47653">MELLNFFNTQLYGNKLDSTKTFSNTRNLTANDVTSIDKYAPAIEGLRGGGGIFARKETENPTHINTYKCCMHDNDAGSKAFSARNGPGHLALFQYNIIWTSIEDTIQDLSTKSKDSSELSTNPIAYVWDDIDKKPEHYKFGVTSDSTESCSFSVASFAKEIDYLAAKTSNTDLGETSKVLDPTSYTYVATPITKLPYKTTYIDIPKANLVQVKLENQPNLRSVARTYTATILPIRTLPPNPNWRTPVRFDPNYNGKTTITKISTYTFINSFTTTFREKLTFINGEYKTIVYQTEIETETIIEIVIDVNEPLIVKPESSSPQKKNSNLFIYIGVGIGVLVLLIIIILVIFLVKKRKEDPTDEDEHEMAAEVVLSLSRTSNTTMVTTDNPFWATTALSDTDDPFKKDFEEEKTADYYKIIHSKKL</sequence>
<dbReference type="RefSeq" id="XP_001311442.1">
    <property type="nucleotide sequence ID" value="XM_001311441.1"/>
</dbReference>
<dbReference type="PANTHER" id="PTHR46155:SF1">
    <property type="entry name" value="BIFUNCTIONAL INHIBITOR_LIPID-TRANSFER PROTEIN_SEED STORAGE 2S ALBUMIN SUPERFAMILY PROTEIN"/>
    <property type="match status" value="1"/>
</dbReference>
<protein>
    <submittedName>
        <fullName evidence="2">Uncharacterized protein</fullName>
    </submittedName>
</protein>
<dbReference type="InParanoid" id="A2F989"/>
<accession>A2F989</accession>
<name>A2F989_TRIV3</name>
<proteinExistence type="predicted"/>
<reference evidence="2" key="1">
    <citation type="submission" date="2006-10" db="EMBL/GenBank/DDBJ databases">
        <authorList>
            <person name="Amadeo P."/>
            <person name="Zhao Q."/>
            <person name="Wortman J."/>
            <person name="Fraser-Liggett C."/>
            <person name="Carlton J."/>
        </authorList>
    </citation>
    <scope>NUCLEOTIDE SEQUENCE</scope>
    <source>
        <strain evidence="2">G3</strain>
    </source>
</reference>
<keyword evidence="1" id="KW-0472">Membrane</keyword>